<accession>A0A4Y8IMM4</accession>
<dbReference type="InterPro" id="IPR035167">
    <property type="entry name" value="DUF5316"/>
</dbReference>
<keyword evidence="3" id="KW-1185">Reference proteome</keyword>
<dbReference type="Pfam" id="PF17247">
    <property type="entry name" value="DUF5316"/>
    <property type="match status" value="1"/>
</dbReference>
<dbReference type="EMBL" id="SOPW01000010">
    <property type="protein sequence ID" value="TFB19490.1"/>
    <property type="molecule type" value="Genomic_DNA"/>
</dbReference>
<feature type="transmembrane region" description="Helical" evidence="1">
    <location>
        <begin position="78"/>
        <end position="99"/>
    </location>
</feature>
<sequence length="101" mass="11237">MNIFFISGLVVALMAVFAGFVTTNWDITLVIALIAGIAPLFYAGLMSGAFVDGDRNRANYHTQDKNERESRYQLMKKLLLFASPNLITIALIFIVAFSMRS</sequence>
<dbReference type="AlphaFoldDB" id="A0A4Y8IMM4"/>
<name>A0A4Y8IMM4_9BACI</name>
<evidence type="ECO:0000313" key="2">
    <source>
        <dbReference type="EMBL" id="TFB19490.1"/>
    </source>
</evidence>
<keyword evidence="1" id="KW-1133">Transmembrane helix</keyword>
<organism evidence="2 3">
    <name type="scientific">Filobacillus milosensis</name>
    <dbReference type="NCBI Taxonomy" id="94137"/>
    <lineage>
        <taxon>Bacteria</taxon>
        <taxon>Bacillati</taxon>
        <taxon>Bacillota</taxon>
        <taxon>Bacilli</taxon>
        <taxon>Bacillales</taxon>
        <taxon>Bacillaceae</taxon>
        <taxon>Filobacillus</taxon>
    </lineage>
</organism>
<dbReference type="OrthoDB" id="1927595at2"/>
<dbReference type="RefSeq" id="WP_134340288.1">
    <property type="nucleotide sequence ID" value="NZ_SOPW01000010.1"/>
</dbReference>
<reference evidence="2 3" key="1">
    <citation type="submission" date="2019-03" db="EMBL/GenBank/DDBJ databases">
        <authorList>
            <person name="He R.-H."/>
        </authorList>
    </citation>
    <scope>NUCLEOTIDE SEQUENCE [LARGE SCALE GENOMIC DNA]</scope>
    <source>
        <strain evidence="3">SH 714</strain>
    </source>
</reference>
<protein>
    <recommendedName>
        <fullName evidence="4">DUF3899 domain-containing protein</fullName>
    </recommendedName>
</protein>
<proteinExistence type="predicted"/>
<comment type="caution">
    <text evidence="2">The sequence shown here is derived from an EMBL/GenBank/DDBJ whole genome shotgun (WGS) entry which is preliminary data.</text>
</comment>
<evidence type="ECO:0008006" key="4">
    <source>
        <dbReference type="Google" id="ProtNLM"/>
    </source>
</evidence>
<evidence type="ECO:0000256" key="1">
    <source>
        <dbReference type="SAM" id="Phobius"/>
    </source>
</evidence>
<dbReference type="Proteomes" id="UP000297975">
    <property type="component" value="Unassembled WGS sequence"/>
</dbReference>
<keyword evidence="1" id="KW-0472">Membrane</keyword>
<gene>
    <name evidence="2" type="ORF">E3U55_10005</name>
</gene>
<keyword evidence="1" id="KW-0812">Transmembrane</keyword>
<evidence type="ECO:0000313" key="3">
    <source>
        <dbReference type="Proteomes" id="UP000297975"/>
    </source>
</evidence>
<feature type="transmembrane region" description="Helical" evidence="1">
    <location>
        <begin position="28"/>
        <end position="51"/>
    </location>
</feature>